<gene>
    <name evidence="1" type="ORF">BK007_02025</name>
</gene>
<evidence type="ECO:0000313" key="2">
    <source>
        <dbReference type="Proteomes" id="UP000232806"/>
    </source>
</evidence>
<dbReference type="GeneID" id="35120332"/>
<protein>
    <submittedName>
        <fullName evidence="1">Uncharacterized protein</fullName>
    </submittedName>
</protein>
<sequence>MHNIAQFITRVVKKTVSGDNSNVLTIMNRMTRQVKDVKIDSSKLVKMEAPGWFWSDELLGYLIFGNRGYYPPSCGNVDEKAWIVLNGDIGGVIK</sequence>
<dbReference type="AlphaFoldDB" id="A0A2H4V9Z8"/>
<name>A0A2H4V9Z8_9EURY</name>
<dbReference type="Proteomes" id="UP000232806">
    <property type="component" value="Chromosome"/>
</dbReference>
<proteinExistence type="predicted"/>
<accession>A0A2H4V9Z8</accession>
<reference evidence="1 2" key="1">
    <citation type="submission" date="2016-10" db="EMBL/GenBank/DDBJ databases">
        <title>Comparative genomics between deep and shallow subseafloor isolates.</title>
        <authorList>
            <person name="Ishii S."/>
            <person name="Miller J.R."/>
            <person name="Sutton G."/>
            <person name="Suzuki S."/>
            <person name="Methe B."/>
            <person name="Inagaki F."/>
            <person name="Imachi H."/>
        </authorList>
    </citation>
    <scope>NUCLEOTIDE SEQUENCE [LARGE SCALE GENOMIC DNA]</scope>
    <source>
        <strain evidence="1 2">MO-MB1</strain>
    </source>
</reference>
<dbReference type="RefSeq" id="WP_100904893.1">
    <property type="nucleotide sequence ID" value="NZ_CP017766.1"/>
</dbReference>
<organism evidence="1 2">
    <name type="scientific">Methanobacterium subterraneum</name>
    <dbReference type="NCBI Taxonomy" id="59277"/>
    <lineage>
        <taxon>Archaea</taxon>
        <taxon>Methanobacteriati</taxon>
        <taxon>Methanobacteriota</taxon>
        <taxon>Methanomada group</taxon>
        <taxon>Methanobacteria</taxon>
        <taxon>Methanobacteriales</taxon>
        <taxon>Methanobacteriaceae</taxon>
        <taxon>Methanobacterium</taxon>
    </lineage>
</organism>
<dbReference type="EMBL" id="CP017766">
    <property type="protein sequence ID" value="AUB54916.1"/>
    <property type="molecule type" value="Genomic_DNA"/>
</dbReference>
<evidence type="ECO:0000313" key="1">
    <source>
        <dbReference type="EMBL" id="AUB54916.1"/>
    </source>
</evidence>